<evidence type="ECO:0000313" key="1">
    <source>
        <dbReference type="EMBL" id="KAJ8686593.1"/>
    </source>
</evidence>
<dbReference type="Proteomes" id="UP001239111">
    <property type="component" value="Chromosome 1"/>
</dbReference>
<accession>A0ACC2PUG3</accession>
<proteinExistence type="predicted"/>
<protein>
    <submittedName>
        <fullName evidence="1">Uncharacterized protein</fullName>
    </submittedName>
</protein>
<evidence type="ECO:0000313" key="2">
    <source>
        <dbReference type="Proteomes" id="UP001239111"/>
    </source>
</evidence>
<name>A0ACC2PUG3_9HYME</name>
<sequence>MKIQRLKKVQKNLGFFVNNFKFRQPYQVLIDGTFSHAALENKFNIQDQMAKYFQAEVKLLTTQCVIMETEKLGPKLYGAMLIVKQYAVHKCGHEKNPVSGSKCLRSMVGKDNSSRYIVATQDRLLQDQLRKVPGVPIMYLHGKAPTLEPPSQISKQFAECLRNKSVLTNTQEETLKCLKLQSGLEVESGMIRKKKKKKGGPNPLSCKKKQNTTVSDNSTATINKVNQSGKIRKRKRVKLSSHIKEALKTGVM</sequence>
<comment type="caution">
    <text evidence="1">The sequence shown here is derived from an EMBL/GenBank/DDBJ whole genome shotgun (WGS) entry which is preliminary data.</text>
</comment>
<keyword evidence="2" id="KW-1185">Reference proteome</keyword>
<organism evidence="1 2">
    <name type="scientific">Eretmocerus hayati</name>
    <dbReference type="NCBI Taxonomy" id="131215"/>
    <lineage>
        <taxon>Eukaryota</taxon>
        <taxon>Metazoa</taxon>
        <taxon>Ecdysozoa</taxon>
        <taxon>Arthropoda</taxon>
        <taxon>Hexapoda</taxon>
        <taxon>Insecta</taxon>
        <taxon>Pterygota</taxon>
        <taxon>Neoptera</taxon>
        <taxon>Endopterygota</taxon>
        <taxon>Hymenoptera</taxon>
        <taxon>Apocrita</taxon>
        <taxon>Proctotrupomorpha</taxon>
        <taxon>Chalcidoidea</taxon>
        <taxon>Aphelinidae</taxon>
        <taxon>Aphelininae</taxon>
        <taxon>Eretmocerus</taxon>
    </lineage>
</organism>
<gene>
    <name evidence="1" type="ORF">QAD02_022387</name>
</gene>
<reference evidence="1" key="1">
    <citation type="submission" date="2023-04" db="EMBL/GenBank/DDBJ databases">
        <title>A chromosome-level genome assembly of the parasitoid wasp Eretmocerus hayati.</title>
        <authorList>
            <person name="Zhong Y."/>
            <person name="Liu S."/>
            <person name="Liu Y."/>
        </authorList>
    </citation>
    <scope>NUCLEOTIDE SEQUENCE</scope>
    <source>
        <strain evidence="1">ZJU_SS_LIU_2023</strain>
    </source>
</reference>
<dbReference type="EMBL" id="CM056741">
    <property type="protein sequence ID" value="KAJ8686593.1"/>
    <property type="molecule type" value="Genomic_DNA"/>
</dbReference>